<reference evidence="2 3" key="1">
    <citation type="journal article" date="2018" name="Sci. Data">
        <title>The draft genome sequence of cork oak.</title>
        <authorList>
            <person name="Ramos A.M."/>
            <person name="Usie A."/>
            <person name="Barbosa P."/>
            <person name="Barros P.M."/>
            <person name="Capote T."/>
            <person name="Chaves I."/>
            <person name="Simoes F."/>
            <person name="Abreu I."/>
            <person name="Carrasquinho I."/>
            <person name="Faro C."/>
            <person name="Guimaraes J.B."/>
            <person name="Mendonca D."/>
            <person name="Nobrega F."/>
            <person name="Rodrigues L."/>
            <person name="Saibo N.J.M."/>
            <person name="Varela M.C."/>
            <person name="Egas C."/>
            <person name="Matos J."/>
            <person name="Miguel C.M."/>
            <person name="Oliveira M.M."/>
            <person name="Ricardo C.P."/>
            <person name="Goncalves S."/>
        </authorList>
    </citation>
    <scope>NUCLEOTIDE SEQUENCE [LARGE SCALE GENOMIC DNA]</scope>
    <source>
        <strain evidence="3">cv. HL8</strain>
    </source>
</reference>
<comment type="caution">
    <text evidence="2">The sequence shown here is derived from an EMBL/GenBank/DDBJ whole genome shotgun (WGS) entry which is preliminary data.</text>
</comment>
<dbReference type="AlphaFoldDB" id="A0AAW0KZ44"/>
<accession>A0AAW0KZ44</accession>
<feature type="region of interest" description="Disordered" evidence="1">
    <location>
        <begin position="109"/>
        <end position="131"/>
    </location>
</feature>
<evidence type="ECO:0000313" key="3">
    <source>
        <dbReference type="Proteomes" id="UP000237347"/>
    </source>
</evidence>
<proteinExistence type="predicted"/>
<evidence type="ECO:0000313" key="2">
    <source>
        <dbReference type="EMBL" id="KAK7843859.1"/>
    </source>
</evidence>
<name>A0AAW0KZ44_QUESU</name>
<keyword evidence="3" id="KW-1185">Reference proteome</keyword>
<dbReference type="Proteomes" id="UP000237347">
    <property type="component" value="Unassembled WGS sequence"/>
</dbReference>
<protein>
    <submittedName>
        <fullName evidence="2">Uncharacterized protein</fullName>
    </submittedName>
</protein>
<organism evidence="2 3">
    <name type="scientific">Quercus suber</name>
    <name type="common">Cork oak</name>
    <dbReference type="NCBI Taxonomy" id="58331"/>
    <lineage>
        <taxon>Eukaryota</taxon>
        <taxon>Viridiplantae</taxon>
        <taxon>Streptophyta</taxon>
        <taxon>Embryophyta</taxon>
        <taxon>Tracheophyta</taxon>
        <taxon>Spermatophyta</taxon>
        <taxon>Magnoliopsida</taxon>
        <taxon>eudicotyledons</taxon>
        <taxon>Gunneridae</taxon>
        <taxon>Pentapetalae</taxon>
        <taxon>rosids</taxon>
        <taxon>fabids</taxon>
        <taxon>Fagales</taxon>
        <taxon>Fagaceae</taxon>
        <taxon>Quercus</taxon>
    </lineage>
</organism>
<gene>
    <name evidence="2" type="ORF">CFP56_011868</name>
</gene>
<sequence length="131" mass="15001">MALILGICSSSPSLKPKSLSLDQSTSSDVTCWHSQLACSLNSPIRLSPRRKISAELSLLSSLNLEILKQKKKIEALEKDPRALWKRANTTHLYNNNNIFAIIQNSEHRERLKSRKKQKQKQKKNHSVTRRN</sequence>
<evidence type="ECO:0000256" key="1">
    <source>
        <dbReference type="SAM" id="MobiDB-lite"/>
    </source>
</evidence>
<dbReference type="EMBL" id="PKMF04000195">
    <property type="protein sequence ID" value="KAK7843859.1"/>
    <property type="molecule type" value="Genomic_DNA"/>
</dbReference>
<feature type="compositionally biased region" description="Basic residues" evidence="1">
    <location>
        <begin position="110"/>
        <end position="131"/>
    </location>
</feature>